<dbReference type="InterPro" id="IPR036179">
    <property type="entry name" value="Ig-like_dom_sf"/>
</dbReference>
<dbReference type="PANTHER" id="PTHR12231">
    <property type="entry name" value="CTX-RELATED TYPE I TRANSMEMBRANE PROTEIN"/>
    <property type="match status" value="1"/>
</dbReference>
<dbReference type="InterPro" id="IPR013098">
    <property type="entry name" value="Ig_I-set"/>
</dbReference>
<dbReference type="InterPro" id="IPR003599">
    <property type="entry name" value="Ig_sub"/>
</dbReference>
<accession>A0A2T7PT52</accession>
<dbReference type="CDD" id="cd00096">
    <property type="entry name" value="Ig"/>
    <property type="match status" value="1"/>
</dbReference>
<dbReference type="STRING" id="400727.A0A2T7PT52"/>
<feature type="domain" description="Ig-like" evidence="6">
    <location>
        <begin position="353"/>
        <end position="429"/>
    </location>
</feature>
<keyword evidence="8" id="KW-1185">Reference proteome</keyword>
<evidence type="ECO:0000256" key="4">
    <source>
        <dbReference type="ARBA" id="ARBA00023319"/>
    </source>
</evidence>
<reference evidence="7 8" key="1">
    <citation type="submission" date="2018-04" db="EMBL/GenBank/DDBJ databases">
        <title>The genome of golden apple snail Pomacea canaliculata provides insight into stress tolerance and invasive adaptation.</title>
        <authorList>
            <person name="Liu C."/>
            <person name="Liu B."/>
            <person name="Ren Y."/>
            <person name="Zhang Y."/>
            <person name="Wang H."/>
            <person name="Li S."/>
            <person name="Jiang F."/>
            <person name="Yin L."/>
            <person name="Zhang G."/>
            <person name="Qian W."/>
            <person name="Fan W."/>
        </authorList>
    </citation>
    <scope>NUCLEOTIDE SEQUENCE [LARGE SCALE GENOMIC DNA]</scope>
    <source>
        <strain evidence="7">SZHN2017</strain>
        <tissue evidence="7">Muscle</tissue>
    </source>
</reference>
<evidence type="ECO:0000256" key="3">
    <source>
        <dbReference type="ARBA" id="ARBA00023157"/>
    </source>
</evidence>
<dbReference type="InterPro" id="IPR051170">
    <property type="entry name" value="Neural/epithelial_adhesion"/>
</dbReference>
<evidence type="ECO:0000259" key="6">
    <source>
        <dbReference type="PROSITE" id="PS50835"/>
    </source>
</evidence>
<dbReference type="SMART" id="SM00408">
    <property type="entry name" value="IGc2"/>
    <property type="match status" value="2"/>
</dbReference>
<dbReference type="OrthoDB" id="6124098at2759"/>
<evidence type="ECO:0000256" key="5">
    <source>
        <dbReference type="SAM" id="MobiDB-lite"/>
    </source>
</evidence>
<dbReference type="AlphaFoldDB" id="A0A2T7PT52"/>
<evidence type="ECO:0000256" key="2">
    <source>
        <dbReference type="ARBA" id="ARBA00022737"/>
    </source>
</evidence>
<evidence type="ECO:0000256" key="1">
    <source>
        <dbReference type="ARBA" id="ARBA00022729"/>
    </source>
</evidence>
<dbReference type="InterPro" id="IPR007110">
    <property type="entry name" value="Ig-like_dom"/>
</dbReference>
<evidence type="ECO:0000313" key="8">
    <source>
        <dbReference type="Proteomes" id="UP000245119"/>
    </source>
</evidence>
<dbReference type="Proteomes" id="UP000245119">
    <property type="component" value="Linkage Group LG2"/>
</dbReference>
<proteinExistence type="predicted"/>
<dbReference type="Gene3D" id="2.60.40.10">
    <property type="entry name" value="Immunoglobulins"/>
    <property type="match status" value="2"/>
</dbReference>
<feature type="domain" description="Ig-like" evidence="6">
    <location>
        <begin position="223"/>
        <end position="305"/>
    </location>
</feature>
<comment type="caution">
    <text evidence="7">The sequence shown here is derived from an EMBL/GenBank/DDBJ whole genome shotgun (WGS) entry which is preliminary data.</text>
</comment>
<dbReference type="Pfam" id="PF07679">
    <property type="entry name" value="I-set"/>
    <property type="match status" value="1"/>
</dbReference>
<evidence type="ECO:0000313" key="7">
    <source>
        <dbReference type="EMBL" id="PVD36594.1"/>
    </source>
</evidence>
<dbReference type="PROSITE" id="PS50835">
    <property type="entry name" value="IG_LIKE"/>
    <property type="match status" value="3"/>
</dbReference>
<keyword evidence="2" id="KW-0677">Repeat</keyword>
<dbReference type="PANTHER" id="PTHR12231:SF253">
    <property type="entry name" value="DPR-INTERACTING PROTEIN ETA, ISOFORM B-RELATED"/>
    <property type="match status" value="1"/>
</dbReference>
<dbReference type="EMBL" id="PZQS01000002">
    <property type="protein sequence ID" value="PVD36594.1"/>
    <property type="molecule type" value="Genomic_DNA"/>
</dbReference>
<keyword evidence="3" id="KW-1015">Disulfide bond</keyword>
<gene>
    <name evidence="7" type="ORF">C0Q70_03579</name>
</gene>
<feature type="compositionally biased region" description="Polar residues" evidence="5">
    <location>
        <begin position="328"/>
        <end position="346"/>
    </location>
</feature>
<dbReference type="InterPro" id="IPR013783">
    <property type="entry name" value="Ig-like_fold"/>
</dbReference>
<feature type="domain" description="Ig-like" evidence="6">
    <location>
        <begin position="78"/>
        <end position="218"/>
    </location>
</feature>
<keyword evidence="1" id="KW-0732">Signal</keyword>
<dbReference type="SUPFAM" id="SSF48726">
    <property type="entry name" value="Immunoglobulin"/>
    <property type="match status" value="2"/>
</dbReference>
<dbReference type="InterPro" id="IPR003598">
    <property type="entry name" value="Ig_sub2"/>
</dbReference>
<organism evidence="7 8">
    <name type="scientific">Pomacea canaliculata</name>
    <name type="common">Golden apple snail</name>
    <dbReference type="NCBI Taxonomy" id="400727"/>
    <lineage>
        <taxon>Eukaryota</taxon>
        <taxon>Metazoa</taxon>
        <taxon>Spiralia</taxon>
        <taxon>Lophotrochozoa</taxon>
        <taxon>Mollusca</taxon>
        <taxon>Gastropoda</taxon>
        <taxon>Caenogastropoda</taxon>
        <taxon>Architaenioglossa</taxon>
        <taxon>Ampullarioidea</taxon>
        <taxon>Ampullariidae</taxon>
        <taxon>Pomacea</taxon>
    </lineage>
</organism>
<protein>
    <recommendedName>
        <fullName evidence="6">Ig-like domain-containing protein</fullName>
    </recommendedName>
</protein>
<keyword evidence="4" id="KW-0393">Immunoglobulin domain</keyword>
<feature type="region of interest" description="Disordered" evidence="5">
    <location>
        <begin position="313"/>
        <end position="349"/>
    </location>
</feature>
<dbReference type="SMART" id="SM00409">
    <property type="entry name" value="IG"/>
    <property type="match status" value="2"/>
</dbReference>
<name>A0A2T7PT52_POMCA</name>
<sequence>MHLHSRLGVACTLTLSPKLCSVTRQELFGRNVYAMDCAKKTACAGKTLEHDHLLCCNTSLCNTNTLGINPEVYTPPPPTTTPPPPSPANASIDNTTIDYISHHELNETLTVVCNIDGFPVPNVTWTFTPAAAGGGNSSLNDTSLGATAVPAANVTLGTNVTTSNDTGVPQSREITTGVTTADGVSKLQITSPAADNAGVYVCSASNGQGSANASVVVTVSAVPLISGDLNQTIATDARTDLLLDCDVTGSPSPNVTWHVPQTAGGVEHLANGSVLLRNVHTDNTGSYLCVAQNSAGTAVKSVTLTVTDNATEACPSVSPASPIATPLTRGSQPASPSSVHDQSTGVTLPATPPPLSMMALGSVWNSLTEHTFILQCQVAGSTAPIPITWSRLEHDFNHSDSVFKDNGYGTLVISQLSSPSLTETGVFGCLRVAGGPGDVRHFVKRHVVLATPHNNQPQP</sequence>